<keyword evidence="2" id="KW-0472">Membrane</keyword>
<feature type="transmembrane region" description="Helical" evidence="2">
    <location>
        <begin position="29"/>
        <end position="54"/>
    </location>
</feature>
<dbReference type="Pfam" id="PF13360">
    <property type="entry name" value="PQQ_2"/>
    <property type="match status" value="1"/>
</dbReference>
<protein>
    <submittedName>
        <fullName evidence="4">PQQ-binding-like beta-propeller repeat protein</fullName>
    </submittedName>
</protein>
<dbReference type="Proteomes" id="UP001595699">
    <property type="component" value="Unassembled WGS sequence"/>
</dbReference>
<feature type="region of interest" description="Disordered" evidence="1">
    <location>
        <begin position="1"/>
        <end position="23"/>
    </location>
</feature>
<reference evidence="5" key="1">
    <citation type="journal article" date="2019" name="Int. J. Syst. Evol. Microbiol.">
        <title>The Global Catalogue of Microorganisms (GCM) 10K type strain sequencing project: providing services to taxonomists for standard genome sequencing and annotation.</title>
        <authorList>
            <consortium name="The Broad Institute Genomics Platform"/>
            <consortium name="The Broad Institute Genome Sequencing Center for Infectious Disease"/>
            <person name="Wu L."/>
            <person name="Ma J."/>
        </authorList>
    </citation>
    <scope>NUCLEOTIDE SEQUENCE [LARGE SCALE GENOMIC DNA]</scope>
    <source>
        <strain evidence="5">CGMCC 4.7241</strain>
    </source>
</reference>
<gene>
    <name evidence="4" type="ORF">ACFOUW_03465</name>
</gene>
<keyword evidence="5" id="KW-1185">Reference proteome</keyword>
<proteinExistence type="predicted"/>
<accession>A0ABV7Y503</accession>
<dbReference type="InterPro" id="IPR011047">
    <property type="entry name" value="Quinoprotein_ADH-like_sf"/>
</dbReference>
<organism evidence="4 5">
    <name type="scientific">Tenggerimyces flavus</name>
    <dbReference type="NCBI Taxonomy" id="1708749"/>
    <lineage>
        <taxon>Bacteria</taxon>
        <taxon>Bacillati</taxon>
        <taxon>Actinomycetota</taxon>
        <taxon>Actinomycetes</taxon>
        <taxon>Propionibacteriales</taxon>
        <taxon>Nocardioidaceae</taxon>
        <taxon>Tenggerimyces</taxon>
    </lineage>
</organism>
<comment type="caution">
    <text evidence="4">The sequence shown here is derived from an EMBL/GenBank/DDBJ whole genome shotgun (WGS) entry which is preliminary data.</text>
</comment>
<dbReference type="SUPFAM" id="SSF50998">
    <property type="entry name" value="Quinoprotein alcohol dehydrogenase-like"/>
    <property type="match status" value="1"/>
</dbReference>
<evidence type="ECO:0000313" key="4">
    <source>
        <dbReference type="EMBL" id="MFC3759882.1"/>
    </source>
</evidence>
<dbReference type="EMBL" id="JBHRZH010000004">
    <property type="protein sequence ID" value="MFC3759882.1"/>
    <property type="molecule type" value="Genomic_DNA"/>
</dbReference>
<keyword evidence="2" id="KW-0812">Transmembrane</keyword>
<sequence>MGPWGPWPQQPPQPPGPSQPPPRHGNKRILLVVGAVVVALGLVVAGGIGVYVGFVDRMMKGIQPISADPLDNDPAKDWQPGPGAVLNGKVAWSDTFVENDPFDAHPIGYWLTDSTFVRGSHSRLVAYQRKSGQKVWQLDAPKDRKFCGMTTSTDGRTGALALDVESTKRSELTKLPERVCKDVQLVDLSSGQARWTTNFPAKTATGTPSSAVLELVGNVVIFQSDADGFGVEVTTGKRLWSTQKLKRGEYDCTPQDLMPDPTAGHFVGLWRCGFGAATTMFTGIVAPASGRIGQVADLPKGSIDPSWAGGIGIASTEPTVVVIPSTSGTDTEGKGRIVVLDAAGKPTLSIPQTGSYGTLDLTATGSSTDVAVPDAGRDRFRMAVVDGRTLYATTVLGVSQSGQENVVVAFDLATGKPRWTGKAGNGDTVKVVGADKDGAIAMSAGTYQDPPQVLRYAAADGKRAELGPPYPRDYISTPILTWMIWADNQVIMVPWKELPSVIGAPPPSSVWAFG</sequence>
<dbReference type="InterPro" id="IPR015943">
    <property type="entry name" value="WD40/YVTN_repeat-like_dom_sf"/>
</dbReference>
<feature type="domain" description="Pyrrolo-quinoline quinone repeat" evidence="3">
    <location>
        <begin position="87"/>
        <end position="243"/>
    </location>
</feature>
<evidence type="ECO:0000256" key="1">
    <source>
        <dbReference type="SAM" id="MobiDB-lite"/>
    </source>
</evidence>
<dbReference type="RefSeq" id="WP_205120283.1">
    <property type="nucleotide sequence ID" value="NZ_JAFBCM010000001.1"/>
</dbReference>
<evidence type="ECO:0000256" key="2">
    <source>
        <dbReference type="SAM" id="Phobius"/>
    </source>
</evidence>
<evidence type="ECO:0000259" key="3">
    <source>
        <dbReference type="Pfam" id="PF13360"/>
    </source>
</evidence>
<dbReference type="Gene3D" id="2.130.10.10">
    <property type="entry name" value="YVTN repeat-like/Quinoprotein amine dehydrogenase"/>
    <property type="match status" value="1"/>
</dbReference>
<dbReference type="InterPro" id="IPR002372">
    <property type="entry name" value="PQQ_rpt_dom"/>
</dbReference>
<evidence type="ECO:0000313" key="5">
    <source>
        <dbReference type="Proteomes" id="UP001595699"/>
    </source>
</evidence>
<name>A0ABV7Y503_9ACTN</name>
<keyword evidence="2" id="KW-1133">Transmembrane helix</keyword>